<dbReference type="AlphaFoldDB" id="A0A3P8W4H1"/>
<name>A0A3P8W4H1_CYNSE</name>
<evidence type="ECO:0000313" key="3">
    <source>
        <dbReference type="Proteomes" id="UP000265120"/>
    </source>
</evidence>
<dbReference type="FunCoup" id="A0A3P8W4H1">
    <property type="interactions" value="105"/>
</dbReference>
<keyword evidence="3" id="KW-1185">Reference proteome</keyword>
<dbReference type="OMA" id="FGWFERY"/>
<dbReference type="PANTHER" id="PTHR15243">
    <property type="entry name" value="SERINE/THREONINE-PROTEIN KINASE 19"/>
    <property type="match status" value="1"/>
</dbReference>
<evidence type="ECO:0000256" key="1">
    <source>
        <dbReference type="ARBA" id="ARBA00093458"/>
    </source>
</evidence>
<dbReference type="STRING" id="244447.ENSCSEP00000022448"/>
<organism evidence="2 3">
    <name type="scientific">Cynoglossus semilaevis</name>
    <name type="common">Tongue sole</name>
    <dbReference type="NCBI Taxonomy" id="244447"/>
    <lineage>
        <taxon>Eukaryota</taxon>
        <taxon>Metazoa</taxon>
        <taxon>Chordata</taxon>
        <taxon>Craniata</taxon>
        <taxon>Vertebrata</taxon>
        <taxon>Euteleostomi</taxon>
        <taxon>Actinopterygii</taxon>
        <taxon>Neopterygii</taxon>
        <taxon>Teleostei</taxon>
        <taxon>Neoteleostei</taxon>
        <taxon>Acanthomorphata</taxon>
        <taxon>Carangaria</taxon>
        <taxon>Pleuronectiformes</taxon>
        <taxon>Pleuronectoidei</taxon>
        <taxon>Cynoglossidae</taxon>
        <taxon>Cynoglossinae</taxon>
        <taxon>Cynoglossus</taxon>
    </lineage>
</organism>
<reference evidence="2 3" key="1">
    <citation type="journal article" date="2014" name="Nat. Genet.">
        <title>Whole-genome sequence of a flatfish provides insights into ZW sex chromosome evolution and adaptation to a benthic lifestyle.</title>
        <authorList>
            <person name="Chen S."/>
            <person name="Zhang G."/>
            <person name="Shao C."/>
            <person name="Huang Q."/>
            <person name="Liu G."/>
            <person name="Zhang P."/>
            <person name="Song W."/>
            <person name="An N."/>
            <person name="Chalopin D."/>
            <person name="Volff J.N."/>
            <person name="Hong Y."/>
            <person name="Li Q."/>
            <person name="Sha Z."/>
            <person name="Zhou H."/>
            <person name="Xie M."/>
            <person name="Yu Q."/>
            <person name="Liu Y."/>
            <person name="Xiang H."/>
            <person name="Wang N."/>
            <person name="Wu K."/>
            <person name="Yang C."/>
            <person name="Zhou Q."/>
            <person name="Liao X."/>
            <person name="Yang L."/>
            <person name="Hu Q."/>
            <person name="Zhang J."/>
            <person name="Meng L."/>
            <person name="Jin L."/>
            <person name="Tian Y."/>
            <person name="Lian J."/>
            <person name="Yang J."/>
            <person name="Miao G."/>
            <person name="Liu S."/>
            <person name="Liang Z."/>
            <person name="Yan F."/>
            <person name="Li Y."/>
            <person name="Sun B."/>
            <person name="Zhang H."/>
            <person name="Zhang J."/>
            <person name="Zhu Y."/>
            <person name="Du M."/>
            <person name="Zhao Y."/>
            <person name="Schartl M."/>
            <person name="Tang Q."/>
            <person name="Wang J."/>
        </authorList>
    </citation>
    <scope>NUCLEOTIDE SEQUENCE</scope>
</reference>
<dbReference type="Proteomes" id="UP000265120">
    <property type="component" value="Chromosome 17"/>
</dbReference>
<dbReference type="GO" id="GO:0046579">
    <property type="term" value="P:positive regulation of Ras protein signal transduction"/>
    <property type="evidence" value="ECO:0007669"/>
    <property type="project" value="TreeGrafter"/>
</dbReference>
<dbReference type="InParanoid" id="A0A3P8W4H1"/>
<reference evidence="2" key="2">
    <citation type="submission" date="2025-08" db="UniProtKB">
        <authorList>
            <consortium name="Ensembl"/>
        </authorList>
    </citation>
    <scope>IDENTIFICATION</scope>
</reference>
<protein>
    <submittedName>
        <fullName evidence="2">Serine/threonine kinase 19</fullName>
    </submittedName>
</protein>
<dbReference type="PANTHER" id="PTHR15243:SF0">
    <property type="entry name" value="SERINE_THREONINE-PROTEIN KINASE 19"/>
    <property type="match status" value="1"/>
</dbReference>
<dbReference type="GeneTree" id="ENSGT00390000018295"/>
<comment type="similarity">
    <text evidence="1">Belongs to the STK19 family.</text>
</comment>
<dbReference type="Pfam" id="PF10494">
    <property type="entry name" value="Stk19"/>
    <property type="match status" value="1"/>
</dbReference>
<dbReference type="Ensembl" id="ENSCSET00000022736.1">
    <property type="protein sequence ID" value="ENSCSEP00000022448.1"/>
    <property type="gene ID" value="ENSCSEG00000014309.1"/>
</dbReference>
<evidence type="ECO:0000313" key="2">
    <source>
        <dbReference type="Ensembl" id="ENSCSEP00000022448.1"/>
    </source>
</evidence>
<sequence length="246" mass="28007">MNRKRGLISDTFKVKKRRIGSEKFGTARVRDEPTDIKSTLEYIMTLFPRKIFNDALPKIVLKHQLYSLHNDKTLVDKELLMFQLGFDTEAFGLTFASDYKAKVLAGEEGKVTRATVEKFLEKLLTSSCIDLSFSKDKMLREFLFTDSEITQLVKSGVLTVRDAGSWWLSIPNSGKFTKYFIQGRKAVLGMVKKSKYGEVLQAELEGRRTTSQVKFHMKYHIHDIVGADLVKSISTTSGTLLRFVDS</sequence>
<dbReference type="InterPro" id="IPR018865">
    <property type="entry name" value="STK19-like"/>
</dbReference>
<accession>A0A3P8W4H1</accession>
<proteinExistence type="inferred from homology"/>
<reference evidence="2" key="3">
    <citation type="submission" date="2025-09" db="UniProtKB">
        <authorList>
            <consortium name="Ensembl"/>
        </authorList>
    </citation>
    <scope>IDENTIFICATION</scope>
</reference>